<dbReference type="Gene3D" id="3.10.129.110">
    <property type="entry name" value="Polyketide synthase dehydratase"/>
    <property type="match status" value="1"/>
</dbReference>
<dbReference type="InterPro" id="IPR016039">
    <property type="entry name" value="Thiolase-like"/>
</dbReference>
<keyword evidence="6" id="KW-0560">Oxidoreductase</keyword>
<dbReference type="SMART" id="SM00826">
    <property type="entry name" value="PKS_DH"/>
    <property type="match status" value="1"/>
</dbReference>
<dbReference type="Gene3D" id="3.40.366.10">
    <property type="entry name" value="Malonyl-Coenzyme A Acyl Carrier Protein, domain 2"/>
    <property type="match status" value="1"/>
</dbReference>
<evidence type="ECO:0000256" key="2">
    <source>
        <dbReference type="ARBA" id="ARBA00022450"/>
    </source>
</evidence>
<feature type="domain" description="PKS/mFAS DH" evidence="13">
    <location>
        <begin position="1000"/>
        <end position="1312"/>
    </location>
</feature>
<dbReference type="Pfam" id="PF23297">
    <property type="entry name" value="ACP_SdgA_C"/>
    <property type="match status" value="1"/>
</dbReference>
<feature type="active site" description="Proton donor; for dehydratase activity" evidence="9">
    <location>
        <position position="1225"/>
    </location>
</feature>
<dbReference type="PROSITE" id="PS00012">
    <property type="entry name" value="PHOSPHOPANTETHEINE"/>
    <property type="match status" value="1"/>
</dbReference>
<evidence type="ECO:0000259" key="11">
    <source>
        <dbReference type="PROSITE" id="PS50075"/>
    </source>
</evidence>
<dbReference type="STRING" id="78410.A0A0N8H7Z8"/>
<dbReference type="Gene3D" id="3.40.50.150">
    <property type="entry name" value="Vaccinia Virus protein VP39"/>
    <property type="match status" value="1"/>
</dbReference>
<dbReference type="SMART" id="SM00822">
    <property type="entry name" value="PKS_KR"/>
    <property type="match status" value="1"/>
</dbReference>
<dbReference type="SMART" id="SM00829">
    <property type="entry name" value="PKS_ER"/>
    <property type="match status" value="1"/>
</dbReference>
<dbReference type="Gene3D" id="3.40.50.720">
    <property type="entry name" value="NAD(P)-binding Rossmann-like Domain"/>
    <property type="match status" value="1"/>
</dbReference>
<evidence type="ECO:0000256" key="6">
    <source>
        <dbReference type="ARBA" id="ARBA00023002"/>
    </source>
</evidence>
<dbReference type="InterPro" id="IPR014030">
    <property type="entry name" value="Ketoacyl_synth_N"/>
</dbReference>
<dbReference type="InterPro" id="IPR029063">
    <property type="entry name" value="SAM-dependent_MTases_sf"/>
</dbReference>
<dbReference type="Pfam" id="PF08240">
    <property type="entry name" value="ADH_N"/>
    <property type="match status" value="1"/>
</dbReference>
<feature type="domain" description="Ketosynthase family 3 (KS3)" evidence="12">
    <location>
        <begin position="4"/>
        <end position="450"/>
    </location>
</feature>
<dbReference type="SUPFAM" id="SSF47336">
    <property type="entry name" value="ACP-like"/>
    <property type="match status" value="1"/>
</dbReference>
<dbReference type="InterPro" id="IPR032821">
    <property type="entry name" value="PKS_assoc"/>
</dbReference>
<dbReference type="SUPFAM" id="SSF55048">
    <property type="entry name" value="Probable ACP-binding domain of malonyl-CoA ACP transacylase"/>
    <property type="match status" value="1"/>
</dbReference>
<dbReference type="GO" id="GO:0004312">
    <property type="term" value="F:fatty acid synthase activity"/>
    <property type="evidence" value="ECO:0007669"/>
    <property type="project" value="TreeGrafter"/>
</dbReference>
<dbReference type="InterPro" id="IPR014031">
    <property type="entry name" value="Ketoacyl_synth_C"/>
</dbReference>
<dbReference type="SUPFAM" id="SSF53335">
    <property type="entry name" value="S-adenosyl-L-methionine-dependent methyltransferases"/>
    <property type="match status" value="1"/>
</dbReference>
<dbReference type="CDD" id="cd05195">
    <property type="entry name" value="enoyl_red"/>
    <property type="match status" value="1"/>
</dbReference>
<proteinExistence type="predicted"/>
<evidence type="ECO:0000256" key="3">
    <source>
        <dbReference type="ARBA" id="ARBA00022553"/>
    </source>
</evidence>
<evidence type="ECO:0000256" key="4">
    <source>
        <dbReference type="ARBA" id="ARBA00022679"/>
    </source>
</evidence>
<feature type="active site" description="Proton acceptor; for dehydratase activity" evidence="9">
    <location>
        <position position="1032"/>
    </location>
</feature>
<comment type="pathway">
    <text evidence="1">Secondary metabolite biosynthesis.</text>
</comment>
<sequence>MQASDGIAVVGVAYKLPQDVEDDGAFWEILQGARNLSSEWPPERMNAEAHPDVRNGKVSPRAGNCMGIEQAWLTTFRAGAQLHSSSGHFIRQDPAGFDAPLFGLTAKEAASMDPVQRWTLEVSYRAFENAGIPFETLKGSRTAVVSATFTEDYIRMAAMDPDNVERMAATGCLASVIPNRVSYFFGMQGPSFHVDTACSSGLSAFDTACKLLKCGDAGAALVTAANLILEPGMYQMFRNLQMLSPDGTCKAFDHRANGFGRGEGVLAFVLKPVATALRDGDTIRAVVRAVASNQDGHTPALSQPNPVAQEDLIRSVYARASLDRAKTRYVEAHGTGTAVGDPIEMKAIGNAFRESRSNENPLYVGSVKTNVGHLEGASGLVGILKAILILENGIIPPNALFEKLNPAIDAELLRVEVPSQSIPWPSKGLRRVSVNGFGFGGSNTHVVLDDALHFLEEHGLVGNHSTAVTPVAVTTTNGLPLNGTAHLDAQATNGGSTSNGATSNRNVHTDGSSGDGKSACSSNNSQHPKLVVFSAFDEKATKRTVEGYSSWYKRKRLSSQPHKLDALAYTLAVRRSHMRWRSFAIARPSKTQPGESDLITLSPFKPVRVASEPSLGWVFTGQGAQYVDMGWELVGMYPVFEETLRTVDGVYRDLGCQWSIFGFTTATDELRQNENINKPEYSQPLSTAIQLALVELLRSFQITPKAVVGHSSGEIAAAYSIGALSLVSACKVSYFRGLVAGKIRNASATSGGSMISINLAPDQVADFLSKLQPETIGVAIACINSPLNVTLSGPQVGIDAVRVHADEQGIFARELKTGVAYHSLAMQHVAEEYSTLMGSLEFAEVLPIPMVSTVTGKVVHPAELATNQYWIENMVSPVRFATAVQLIASDSDVLGITDFVEVGPHPALRRYVQDTLGNDKMQYSSALYRGRPATDTILELAGFLFCRGHKSSLVAVNGQQEQGTTTCLVDCPPYPFDHSRKFWAESRISRDYRLRTATKGDLLGHRASDWNPLLPRWRNFLSVETHPWIGHHVVGDTVLYPAAGMLIMAMEAAQEMAPLNQEISGYLFEEARFISPVVVPEHWDDRVETMLSLRPVNNRSQGDDSSPAWFAISIFAYKKETHSWTEVFNTNLQIQYESSNNQAEKAVADDVARAQHDQAMETCTLPVDSHLLYSDAADNGLQYGEWFQLCRDIRWDRAGARAIASVPVSNARLDTASLVHPTVLDTAFHVLRASAGQQHAANVPVRLANAWFSWSGWQAPATKNLRWLASSRGTGKTRRGEKGSVSALADDGTILATIGTLETAAVSTNESDSLVEGGEAASKKLLYGIEWKPQLSLLAPDQLSKACEADTFPRDAATMLAEHRKRTAVLNIVAVRHVRNIPEEDRSRLDSTLRHHMDWMEHHVRSLPPNEREAAEALTDAEFEAELDAFAASFPSWTLYPHVARSLPAIVAGEMDPLQVIFESDHAKTFYASLFHTVCGDGRLNRFLDLAAHETPALRILEVGAGTGGMTVHILNALSAREKRTGAVAFAEYTYTDISPVFFESAKARWDKEGFGGRMSFKALDMEHSVASQGFSETSYDLVVAGSCIHATGLLSQTLQNLHRLLKPGGRLVMLEVTDPTDIATCFFATLASGWWLSREEWRVKNKSPLASEDAWHRVLKENGFSGNDLVLRDTEEQEAHIVSVIVSTAVEVEEGTPAPASRRVFVVDTRQTTQKELADALSSGRDVTLSLDDISSALIGSDDIVVSLAEVDQPLLADIPETHFVQLQALFSQAANLIWVTAPSNGTEQAQLPHYSIAQGLLRTLRAEMPNSRIVSLAFEDFSSIETRVGFVTSTINIAFGSSPSPELEYSIRSGQIHTARAVEDVSANAEIHSLLTPSLQQMAWKDGPALKLGVGEDGNLDSLRFELDEAHATNLGPRDVEIEAKAWGVTRRDVLSALGRLDEEGPDNLGTDCAGIVTRIGPDCDAEALRPGDRVIMLARGCMSKFPRAHETRVLKIPAQLQEMAFESVIAALGPALTAYHALDVARLEQGDRVLVHDATSATGQMAVQIAKMQGADVLATTTTSGDDEEEINFLSTMGVARDDIFSASNYTTSFASGIRRITQGHGVDAVVNKLGGEQARASWELLAPSGRFVEIGPGDNDAFPRSATAGSLRRNTTFATVDILDLRPQTTGRLLKSVMNLVEEGKITPPSPVRVFPATQLKEAFGVFQKGEATGRVVIVPGADDVVPQFVKRNGQDQFRFDENASYLVPGGLGGVGRSILAWMAAHGAKHLIVPSRSGPSSTAAAKLLASLSSQGVDILTPKCNIANNDELAALLESSKQTMPAIRGVINCAMVLTNAVFTNMAFNQWSSAVQAKVDTSFNLHRLLAHHGLDFFVHLASLAGVNGQMASANYAAGCTFQDACASMYPGVTVLDVGWMADVGLIAETAAYQRQLKDWGNMQRVEERELLGVLEMVCDAKGVKEVEEDGVKRQQLLVGLLTPADYLSKGKVPPSGLSERPLLSTFSQPISRNDKSNKASSADATTPAVDYPSLFRAATDDKSRAVIVASALAHKLARAMMVSADDVDTNKPLSAYGIDSLMAVELRNWIGREFGAKLGMWELMTGERAVKGIAEAVVRKSGMTER</sequence>
<dbReference type="InterPro" id="IPR049900">
    <property type="entry name" value="PKS_mFAS_DH"/>
</dbReference>
<dbReference type="SUPFAM" id="SSF50129">
    <property type="entry name" value="GroES-like"/>
    <property type="match status" value="1"/>
</dbReference>
<dbReference type="Pfam" id="PF21089">
    <property type="entry name" value="PKS_DH_N"/>
    <property type="match status" value="1"/>
</dbReference>
<dbReference type="InterPro" id="IPR001227">
    <property type="entry name" value="Ac_transferase_dom_sf"/>
</dbReference>
<protein>
    <submittedName>
        <fullName evidence="14">Lovastatin diketide synthase LovF</fullName>
    </submittedName>
</protein>
<dbReference type="InterPro" id="IPR016035">
    <property type="entry name" value="Acyl_Trfase/lysoPLipase"/>
</dbReference>
<dbReference type="GO" id="GO:0016491">
    <property type="term" value="F:oxidoreductase activity"/>
    <property type="evidence" value="ECO:0007669"/>
    <property type="project" value="UniProtKB-KW"/>
</dbReference>
<dbReference type="PANTHER" id="PTHR43775:SF29">
    <property type="entry name" value="ASPERFURANONE POLYKETIDE SYNTHASE AFOG-RELATED"/>
    <property type="match status" value="1"/>
</dbReference>
<dbReference type="CDD" id="cd02440">
    <property type="entry name" value="AdoMet_MTases"/>
    <property type="match status" value="1"/>
</dbReference>
<feature type="compositionally biased region" description="Polar residues" evidence="10">
    <location>
        <begin position="490"/>
        <end position="512"/>
    </location>
</feature>
<dbReference type="InterPro" id="IPR057326">
    <property type="entry name" value="KR_dom"/>
</dbReference>
<dbReference type="PROSITE" id="PS52004">
    <property type="entry name" value="KS3_2"/>
    <property type="match status" value="1"/>
</dbReference>
<feature type="region of interest" description="Disordered" evidence="10">
    <location>
        <begin position="483"/>
        <end position="524"/>
    </location>
</feature>
<name>A0A0N8H7Z8_9HYPO</name>
<dbReference type="Proteomes" id="UP000050424">
    <property type="component" value="Unassembled WGS sequence"/>
</dbReference>
<dbReference type="GO" id="GO:0006633">
    <property type="term" value="P:fatty acid biosynthetic process"/>
    <property type="evidence" value="ECO:0007669"/>
    <property type="project" value="InterPro"/>
</dbReference>
<accession>A0A0N8H7Z8</accession>
<dbReference type="SMART" id="SM00827">
    <property type="entry name" value="PKS_AT"/>
    <property type="match status" value="1"/>
</dbReference>
<evidence type="ECO:0000256" key="9">
    <source>
        <dbReference type="PROSITE-ProRule" id="PRU01363"/>
    </source>
</evidence>
<evidence type="ECO:0000256" key="8">
    <source>
        <dbReference type="ARBA" id="ARBA00023315"/>
    </source>
</evidence>
<evidence type="ECO:0000256" key="7">
    <source>
        <dbReference type="ARBA" id="ARBA00023268"/>
    </source>
</evidence>
<dbReference type="Pfam" id="PF02801">
    <property type="entry name" value="Ketoacyl-synt_C"/>
    <property type="match status" value="1"/>
</dbReference>
<dbReference type="PROSITE" id="PS52019">
    <property type="entry name" value="PKS_MFAS_DH"/>
    <property type="match status" value="1"/>
</dbReference>
<dbReference type="Pfam" id="PF08659">
    <property type="entry name" value="KR"/>
    <property type="match status" value="1"/>
</dbReference>
<comment type="caution">
    <text evidence="14">The sequence shown here is derived from an EMBL/GenBank/DDBJ whole genome shotgun (WGS) entry which is preliminary data.</text>
</comment>
<evidence type="ECO:0000313" key="14">
    <source>
        <dbReference type="EMBL" id="KPM43172.1"/>
    </source>
</evidence>
<dbReference type="InterPro" id="IPR006162">
    <property type="entry name" value="Ppantetheine_attach_site"/>
</dbReference>
<feature type="region of interest" description="N-terminal hotdog fold" evidence="9">
    <location>
        <begin position="1000"/>
        <end position="1139"/>
    </location>
</feature>
<feature type="domain" description="Carrier" evidence="11">
    <location>
        <begin position="2543"/>
        <end position="2622"/>
    </location>
</feature>
<dbReference type="Pfam" id="PF14765">
    <property type="entry name" value="PS-DH"/>
    <property type="match status" value="1"/>
</dbReference>
<evidence type="ECO:0000259" key="13">
    <source>
        <dbReference type="PROSITE" id="PS52019"/>
    </source>
</evidence>
<dbReference type="GO" id="GO:0004315">
    <property type="term" value="F:3-oxoacyl-[acyl-carrier-protein] synthase activity"/>
    <property type="evidence" value="ECO:0007669"/>
    <property type="project" value="InterPro"/>
</dbReference>
<keyword evidence="5" id="KW-0521">NADP</keyword>
<evidence type="ECO:0000259" key="12">
    <source>
        <dbReference type="PROSITE" id="PS52004"/>
    </source>
</evidence>
<dbReference type="GO" id="GO:0031177">
    <property type="term" value="F:phosphopantetheine binding"/>
    <property type="evidence" value="ECO:0007669"/>
    <property type="project" value="InterPro"/>
</dbReference>
<dbReference type="Pfam" id="PF00698">
    <property type="entry name" value="Acyl_transf_1"/>
    <property type="match status" value="1"/>
</dbReference>
<dbReference type="Pfam" id="PF00109">
    <property type="entry name" value="ketoacyl-synt"/>
    <property type="match status" value="1"/>
</dbReference>
<dbReference type="InterPro" id="IPR011032">
    <property type="entry name" value="GroES-like_sf"/>
</dbReference>
<keyword evidence="4" id="KW-0808">Transferase</keyword>
<dbReference type="PROSITE" id="PS00606">
    <property type="entry name" value="KS3_1"/>
    <property type="match status" value="1"/>
</dbReference>
<dbReference type="InterPro" id="IPR013154">
    <property type="entry name" value="ADH-like_N"/>
</dbReference>
<dbReference type="Gene3D" id="3.40.47.10">
    <property type="match status" value="1"/>
</dbReference>
<dbReference type="EMBL" id="LKCW01000037">
    <property type="protein sequence ID" value="KPM43172.1"/>
    <property type="molecule type" value="Genomic_DNA"/>
</dbReference>
<organism evidence="14 15">
    <name type="scientific">Neonectria ditissima</name>
    <dbReference type="NCBI Taxonomy" id="78410"/>
    <lineage>
        <taxon>Eukaryota</taxon>
        <taxon>Fungi</taxon>
        <taxon>Dikarya</taxon>
        <taxon>Ascomycota</taxon>
        <taxon>Pezizomycotina</taxon>
        <taxon>Sordariomycetes</taxon>
        <taxon>Hypocreomycetidae</taxon>
        <taxon>Hypocreales</taxon>
        <taxon>Nectriaceae</taxon>
        <taxon>Neonectria</taxon>
    </lineage>
</organism>
<evidence type="ECO:0000256" key="1">
    <source>
        <dbReference type="ARBA" id="ARBA00005179"/>
    </source>
</evidence>
<dbReference type="SMART" id="SM00823">
    <property type="entry name" value="PKS_PP"/>
    <property type="match status" value="1"/>
</dbReference>
<reference evidence="14 15" key="1">
    <citation type="submission" date="2015-09" db="EMBL/GenBank/DDBJ databases">
        <title>Draft genome of a European isolate of the apple canker pathogen Neonectria ditissima.</title>
        <authorList>
            <person name="Gomez-Cortecero A."/>
            <person name="Harrison R.J."/>
            <person name="Armitage A.D."/>
        </authorList>
    </citation>
    <scope>NUCLEOTIDE SEQUENCE [LARGE SCALE GENOMIC DNA]</scope>
    <source>
        <strain evidence="14 15">R09/05</strain>
    </source>
</reference>
<dbReference type="InterPro" id="IPR009081">
    <property type="entry name" value="PP-bd_ACP"/>
</dbReference>
<evidence type="ECO:0000256" key="5">
    <source>
        <dbReference type="ARBA" id="ARBA00022857"/>
    </source>
</evidence>
<dbReference type="InterPro" id="IPR013968">
    <property type="entry name" value="PKS_KR"/>
</dbReference>
<keyword evidence="15" id="KW-1185">Reference proteome</keyword>
<dbReference type="InterPro" id="IPR013217">
    <property type="entry name" value="Methyltransf_12"/>
</dbReference>
<gene>
    <name evidence="14" type="ORF">AK830_g3393</name>
</gene>
<dbReference type="OrthoDB" id="329835at2759"/>
<dbReference type="SMART" id="SM00825">
    <property type="entry name" value="PKS_KS"/>
    <property type="match status" value="1"/>
</dbReference>
<dbReference type="InterPro" id="IPR020806">
    <property type="entry name" value="PKS_PP-bd"/>
</dbReference>
<dbReference type="InterPro" id="IPR036736">
    <property type="entry name" value="ACP-like_sf"/>
</dbReference>
<dbReference type="InterPro" id="IPR016036">
    <property type="entry name" value="Malonyl_transacylase_ACP-bd"/>
</dbReference>
<dbReference type="InterPro" id="IPR036291">
    <property type="entry name" value="NAD(P)-bd_dom_sf"/>
</dbReference>
<dbReference type="InterPro" id="IPR049552">
    <property type="entry name" value="PKS_DH_N"/>
</dbReference>
<evidence type="ECO:0000313" key="15">
    <source>
        <dbReference type="Proteomes" id="UP000050424"/>
    </source>
</evidence>
<dbReference type="InterPro" id="IPR050091">
    <property type="entry name" value="PKS_NRPS_Biosynth_Enz"/>
</dbReference>
<dbReference type="InterPro" id="IPR020843">
    <property type="entry name" value="ER"/>
</dbReference>
<dbReference type="Pfam" id="PF08242">
    <property type="entry name" value="Methyltransf_12"/>
    <property type="match status" value="1"/>
</dbReference>
<dbReference type="SUPFAM" id="SSF51735">
    <property type="entry name" value="NAD(P)-binding Rossmann-fold domains"/>
    <property type="match status" value="2"/>
</dbReference>
<dbReference type="InterPro" id="IPR020841">
    <property type="entry name" value="PKS_Beta-ketoAc_synthase_dom"/>
</dbReference>
<dbReference type="Pfam" id="PF13602">
    <property type="entry name" value="ADH_zinc_N_2"/>
    <property type="match status" value="1"/>
</dbReference>
<dbReference type="CDD" id="cd00833">
    <property type="entry name" value="PKS"/>
    <property type="match status" value="1"/>
</dbReference>
<dbReference type="InterPro" id="IPR042104">
    <property type="entry name" value="PKS_dehydratase_sf"/>
</dbReference>
<keyword evidence="2" id="KW-0596">Phosphopantetheine</keyword>
<evidence type="ECO:0000256" key="10">
    <source>
        <dbReference type="SAM" id="MobiDB-lite"/>
    </source>
</evidence>
<keyword evidence="7" id="KW-0511">Multifunctional enzyme</keyword>
<dbReference type="Gene3D" id="3.90.180.10">
    <property type="entry name" value="Medium-chain alcohol dehydrogenases, catalytic domain"/>
    <property type="match status" value="1"/>
</dbReference>
<dbReference type="PANTHER" id="PTHR43775">
    <property type="entry name" value="FATTY ACID SYNTHASE"/>
    <property type="match status" value="1"/>
</dbReference>
<keyword evidence="8" id="KW-0012">Acyltransferase</keyword>
<keyword evidence="3" id="KW-0597">Phosphoprotein</keyword>
<dbReference type="Gene3D" id="1.10.1200.10">
    <property type="entry name" value="ACP-like"/>
    <property type="match status" value="1"/>
</dbReference>
<dbReference type="SUPFAM" id="SSF52151">
    <property type="entry name" value="FabD/lysophospholipase-like"/>
    <property type="match status" value="1"/>
</dbReference>
<dbReference type="InterPro" id="IPR014043">
    <property type="entry name" value="Acyl_transferase_dom"/>
</dbReference>
<dbReference type="SUPFAM" id="SSF53901">
    <property type="entry name" value="Thiolase-like"/>
    <property type="match status" value="1"/>
</dbReference>
<dbReference type="InterPro" id="IPR020807">
    <property type="entry name" value="PKS_DH"/>
</dbReference>
<feature type="region of interest" description="C-terminal hotdog fold" evidence="9">
    <location>
        <begin position="1164"/>
        <end position="1312"/>
    </location>
</feature>
<dbReference type="InterPro" id="IPR018201">
    <property type="entry name" value="Ketoacyl_synth_AS"/>
</dbReference>
<dbReference type="InterPro" id="IPR049551">
    <property type="entry name" value="PKS_DH_C"/>
</dbReference>
<dbReference type="Pfam" id="PF16197">
    <property type="entry name" value="KAsynt_C_assoc"/>
    <property type="match status" value="1"/>
</dbReference>
<dbReference type="Gene3D" id="3.30.70.3290">
    <property type="match status" value="1"/>
</dbReference>
<dbReference type="GO" id="GO:0044550">
    <property type="term" value="P:secondary metabolite biosynthetic process"/>
    <property type="evidence" value="ECO:0007669"/>
    <property type="project" value="UniProtKB-ARBA"/>
</dbReference>
<dbReference type="PROSITE" id="PS50075">
    <property type="entry name" value="CARRIER"/>
    <property type="match status" value="1"/>
</dbReference>